<dbReference type="CDD" id="cd03819">
    <property type="entry name" value="GT4_WavL-like"/>
    <property type="match status" value="1"/>
</dbReference>
<evidence type="ECO:0000259" key="1">
    <source>
        <dbReference type="Pfam" id="PF00534"/>
    </source>
</evidence>
<reference evidence="3 4" key="1">
    <citation type="submission" date="2022-07" db="EMBL/GenBank/DDBJ databases">
        <title>Bombella genomes.</title>
        <authorList>
            <person name="Harer L."/>
            <person name="Styblova S."/>
            <person name="Ehrmann M."/>
        </authorList>
    </citation>
    <scope>NUCLEOTIDE SEQUENCE [LARGE SCALE GENOMIC DNA]</scope>
    <source>
        <strain evidence="3 4">TMW 2.2556</strain>
    </source>
</reference>
<dbReference type="InterPro" id="IPR028098">
    <property type="entry name" value="Glyco_trans_4-like_N"/>
</dbReference>
<comment type="caution">
    <text evidence="3">The sequence shown here is derived from an EMBL/GenBank/DDBJ whole genome shotgun (WGS) entry which is preliminary data.</text>
</comment>
<sequence>MTERGVMMAQKPVILQLLPALGIGGLERGAVDMAEAINQAGGRALVAAERGALVSRLRYVGGEHVEMAFHKRVSLRYFFSRVAMLRRLIRQEGVSLVHARSRYPALVAAVACRKENIPLVTTWHGDHQARFWLKKWYNSGLVRGQRVIAVSEHIGERLRKEYRVGEDRLRVIPRGSDPAVFALEAVHGSQMHTLLERWRVGDESRIILMPGRLTRWKGQECLIEALGYLAAHHPEQEWICVMVGPGEERPYAQMLQKLVEERGIASRLRFAGVCHDMAAAYKLAHIVVVPSLRPEPFGRVPVEAQMMGRWVIGSARGGLKETIHHGETGTLVPAGDSRALAMALREVLDVPPELMAERQDEIRAHALARYTKQHMQQATLGVYDELLSSHLQEAFIGFHQERDVEHEA</sequence>
<dbReference type="PANTHER" id="PTHR12526">
    <property type="entry name" value="GLYCOSYLTRANSFERASE"/>
    <property type="match status" value="1"/>
</dbReference>
<dbReference type="SUPFAM" id="SSF53756">
    <property type="entry name" value="UDP-Glycosyltransferase/glycogen phosphorylase"/>
    <property type="match status" value="1"/>
</dbReference>
<protein>
    <submittedName>
        <fullName evidence="3">Glycosyltransferase family 4 protein</fullName>
    </submittedName>
</protein>
<evidence type="ECO:0000313" key="4">
    <source>
        <dbReference type="Proteomes" id="UP001165575"/>
    </source>
</evidence>
<organism evidence="3 4">
    <name type="scientific">Bombella pollinis</name>
    <dbReference type="NCBI Taxonomy" id="2967337"/>
    <lineage>
        <taxon>Bacteria</taxon>
        <taxon>Pseudomonadati</taxon>
        <taxon>Pseudomonadota</taxon>
        <taxon>Alphaproteobacteria</taxon>
        <taxon>Acetobacterales</taxon>
        <taxon>Acetobacteraceae</taxon>
        <taxon>Bombella</taxon>
    </lineage>
</organism>
<feature type="domain" description="Glycosyltransferase subfamily 4-like N-terminal" evidence="2">
    <location>
        <begin position="23"/>
        <end position="178"/>
    </location>
</feature>
<feature type="domain" description="Glycosyl transferase family 1" evidence="1">
    <location>
        <begin position="199"/>
        <end position="353"/>
    </location>
</feature>
<dbReference type="EMBL" id="JANIDX010000001">
    <property type="protein sequence ID" value="MCX5618909.1"/>
    <property type="molecule type" value="Genomic_DNA"/>
</dbReference>
<evidence type="ECO:0000313" key="3">
    <source>
        <dbReference type="EMBL" id="MCX5618909.1"/>
    </source>
</evidence>
<accession>A0ABT3WII5</accession>
<dbReference type="PANTHER" id="PTHR12526:SF638">
    <property type="entry name" value="SPORE COAT PROTEIN SA"/>
    <property type="match status" value="1"/>
</dbReference>
<dbReference type="InterPro" id="IPR001296">
    <property type="entry name" value="Glyco_trans_1"/>
</dbReference>
<proteinExistence type="predicted"/>
<gene>
    <name evidence="3" type="ORF">NQF89_00490</name>
</gene>
<dbReference type="Pfam" id="PF13439">
    <property type="entry name" value="Glyco_transf_4"/>
    <property type="match status" value="1"/>
</dbReference>
<dbReference type="Proteomes" id="UP001165575">
    <property type="component" value="Unassembled WGS sequence"/>
</dbReference>
<dbReference type="Pfam" id="PF00534">
    <property type="entry name" value="Glycos_transf_1"/>
    <property type="match status" value="1"/>
</dbReference>
<keyword evidence="4" id="KW-1185">Reference proteome</keyword>
<dbReference type="RefSeq" id="WP_266137251.1">
    <property type="nucleotide sequence ID" value="NZ_JANIDX010000001.1"/>
</dbReference>
<name>A0ABT3WII5_9PROT</name>
<dbReference type="Gene3D" id="3.40.50.2000">
    <property type="entry name" value="Glycogen Phosphorylase B"/>
    <property type="match status" value="2"/>
</dbReference>
<evidence type="ECO:0000259" key="2">
    <source>
        <dbReference type="Pfam" id="PF13439"/>
    </source>
</evidence>